<evidence type="ECO:0000256" key="1">
    <source>
        <dbReference type="SAM" id="MobiDB-lite"/>
    </source>
</evidence>
<evidence type="ECO:0000313" key="3">
    <source>
        <dbReference type="Proteomes" id="UP000540909"/>
    </source>
</evidence>
<dbReference type="Proteomes" id="UP000540909">
    <property type="component" value="Unassembled WGS sequence"/>
</dbReference>
<protein>
    <submittedName>
        <fullName evidence="2">Uncharacterized protein</fullName>
    </submittedName>
</protein>
<name>A0A7W6R1V2_9HYPH</name>
<proteinExistence type="predicted"/>
<reference evidence="2 3" key="1">
    <citation type="submission" date="2020-08" db="EMBL/GenBank/DDBJ databases">
        <title>Genomic Encyclopedia of Type Strains, Phase IV (KMG-V): Genome sequencing to study the core and pangenomes of soil and plant-associated prokaryotes.</title>
        <authorList>
            <person name="Whitman W."/>
        </authorList>
    </citation>
    <scope>NUCLEOTIDE SEQUENCE [LARGE SCALE GENOMIC DNA]</scope>
    <source>
        <strain evidence="2 3">SEMIA 4089</strain>
    </source>
</reference>
<dbReference type="EMBL" id="JACIFY010000004">
    <property type="protein sequence ID" value="MBB4235101.1"/>
    <property type="molecule type" value="Genomic_DNA"/>
</dbReference>
<feature type="region of interest" description="Disordered" evidence="1">
    <location>
        <begin position="102"/>
        <end position="121"/>
    </location>
</feature>
<accession>A0A7W6R1V2</accession>
<organism evidence="2 3">
    <name type="scientific">Rhizobium esperanzae</name>
    <dbReference type="NCBI Taxonomy" id="1967781"/>
    <lineage>
        <taxon>Bacteria</taxon>
        <taxon>Pseudomonadati</taxon>
        <taxon>Pseudomonadota</taxon>
        <taxon>Alphaproteobacteria</taxon>
        <taxon>Hyphomicrobiales</taxon>
        <taxon>Rhizobiaceae</taxon>
        <taxon>Rhizobium/Agrobacterium group</taxon>
        <taxon>Rhizobium</taxon>
    </lineage>
</organism>
<gene>
    <name evidence="2" type="ORF">GGD57_001659</name>
</gene>
<dbReference type="AlphaFoldDB" id="A0A7W6R1V2"/>
<comment type="caution">
    <text evidence="2">The sequence shown here is derived from an EMBL/GenBank/DDBJ whole genome shotgun (WGS) entry which is preliminary data.</text>
</comment>
<evidence type="ECO:0000313" key="2">
    <source>
        <dbReference type="EMBL" id="MBB4235101.1"/>
    </source>
</evidence>
<sequence>MRSDRHWENNQENVTGREILIEELGASEAGRILVALGRKGWGLWPTADRRKVLEQELDADRLERHGKLIRSAASRLAEGRYGEPTQLSEDILEIPVRPPLKNKTEWRDRCPHLEGGKLQDE</sequence>
<dbReference type="RefSeq" id="WP_184468558.1">
    <property type="nucleotide sequence ID" value="NZ_JACIFY010000004.1"/>
</dbReference>